<dbReference type="SUPFAM" id="SSF117143">
    <property type="entry name" value="Flagellar hook protein flgE"/>
    <property type="match status" value="1"/>
</dbReference>
<proteinExistence type="inferred from homology"/>
<dbReference type="InterPro" id="IPR011491">
    <property type="entry name" value="FlgE_D2"/>
</dbReference>
<dbReference type="RefSeq" id="WP_109603901.1">
    <property type="nucleotide sequence ID" value="NZ_QGGI01000002.1"/>
</dbReference>
<dbReference type="AlphaFoldDB" id="A0AA45HJS4"/>
<dbReference type="InterPro" id="IPR001444">
    <property type="entry name" value="Flag_bb_rod_N"/>
</dbReference>
<dbReference type="Pfam" id="PF00460">
    <property type="entry name" value="Flg_bb_rod"/>
    <property type="match status" value="1"/>
</dbReference>
<dbReference type="GO" id="GO:0005829">
    <property type="term" value="C:cytosol"/>
    <property type="evidence" value="ECO:0007669"/>
    <property type="project" value="TreeGrafter"/>
</dbReference>
<dbReference type="Pfam" id="PF06429">
    <property type="entry name" value="Flg_bbr_C"/>
    <property type="match status" value="1"/>
</dbReference>
<feature type="domain" description="Flagellar basal-body/hook protein C-terminal" evidence="7">
    <location>
        <begin position="652"/>
        <end position="696"/>
    </location>
</feature>
<evidence type="ECO:0000259" key="8">
    <source>
        <dbReference type="Pfam" id="PF07559"/>
    </source>
</evidence>
<feature type="domain" description="Flagellar basal body rod protein N-terminal" evidence="6">
    <location>
        <begin position="5"/>
        <end position="35"/>
    </location>
</feature>
<comment type="similarity">
    <text evidence="2 5">Belongs to the flagella basal body rod proteins family.</text>
</comment>
<dbReference type="Pfam" id="PF07559">
    <property type="entry name" value="FlgE_D2"/>
    <property type="match status" value="1"/>
</dbReference>
<dbReference type="InterPro" id="IPR020013">
    <property type="entry name" value="Flagellar_FlgE/F/G"/>
</dbReference>
<dbReference type="PANTHER" id="PTHR30435:SF1">
    <property type="entry name" value="FLAGELLAR HOOK PROTEIN FLGE"/>
    <property type="match status" value="1"/>
</dbReference>
<evidence type="ECO:0000256" key="5">
    <source>
        <dbReference type="RuleBase" id="RU362116"/>
    </source>
</evidence>
<evidence type="ECO:0000256" key="1">
    <source>
        <dbReference type="ARBA" id="ARBA00004117"/>
    </source>
</evidence>
<organism evidence="10 11">
    <name type="scientific">Oceanotoga teriensis</name>
    <dbReference type="NCBI Taxonomy" id="515440"/>
    <lineage>
        <taxon>Bacteria</taxon>
        <taxon>Thermotogati</taxon>
        <taxon>Thermotogota</taxon>
        <taxon>Thermotogae</taxon>
        <taxon>Petrotogales</taxon>
        <taxon>Petrotogaceae</taxon>
        <taxon>Oceanotoga</taxon>
    </lineage>
</organism>
<evidence type="ECO:0000256" key="3">
    <source>
        <dbReference type="ARBA" id="ARBA00019015"/>
    </source>
</evidence>
<comment type="function">
    <text evidence="5">A flexible structure which links the flagellar filament to the drive apparatus in the basal body.</text>
</comment>
<evidence type="ECO:0000313" key="11">
    <source>
        <dbReference type="Proteomes" id="UP000245921"/>
    </source>
</evidence>
<comment type="subcellular location">
    <subcellularLocation>
        <location evidence="1 5">Bacterial flagellum basal body</location>
    </subcellularLocation>
</comment>
<dbReference type="InterPro" id="IPR037925">
    <property type="entry name" value="FlgE/F/G-like"/>
</dbReference>
<dbReference type="Gene3D" id="2.60.98.20">
    <property type="entry name" value="Flagellar hook protein FlgE"/>
    <property type="match status" value="1"/>
</dbReference>
<evidence type="ECO:0000259" key="6">
    <source>
        <dbReference type="Pfam" id="PF00460"/>
    </source>
</evidence>
<evidence type="ECO:0000256" key="2">
    <source>
        <dbReference type="ARBA" id="ARBA00009677"/>
    </source>
</evidence>
<dbReference type="InterPro" id="IPR053967">
    <property type="entry name" value="LlgE_F_G-like_D1"/>
</dbReference>
<name>A0AA45HJS4_9BACT</name>
<dbReference type="Proteomes" id="UP000245921">
    <property type="component" value="Unassembled WGS sequence"/>
</dbReference>
<reference evidence="10 11" key="1">
    <citation type="submission" date="2018-05" db="EMBL/GenBank/DDBJ databases">
        <title>Genomic Encyclopedia of Type Strains, Phase IV (KMG-IV): sequencing the most valuable type-strain genomes for metagenomic binning, comparative biology and taxonomic classification.</title>
        <authorList>
            <person name="Goeker M."/>
        </authorList>
    </citation>
    <scope>NUCLEOTIDE SEQUENCE [LARGE SCALE GENOMIC DNA]</scope>
    <source>
        <strain evidence="10 11">DSM 24906</strain>
    </source>
</reference>
<accession>A0AA45HJS4</accession>
<dbReference type="Pfam" id="PF22692">
    <property type="entry name" value="LlgE_F_G_D1"/>
    <property type="match status" value="1"/>
</dbReference>
<evidence type="ECO:0000259" key="9">
    <source>
        <dbReference type="Pfam" id="PF22692"/>
    </source>
</evidence>
<evidence type="ECO:0000313" key="10">
    <source>
        <dbReference type="EMBL" id="PWJ96283.1"/>
    </source>
</evidence>
<dbReference type="InterPro" id="IPR019776">
    <property type="entry name" value="Flagellar_basal_body_rod_CS"/>
</dbReference>
<evidence type="ECO:0000256" key="4">
    <source>
        <dbReference type="ARBA" id="ARBA00023143"/>
    </source>
</evidence>
<dbReference type="GO" id="GO:0009424">
    <property type="term" value="C:bacterial-type flagellum hook"/>
    <property type="evidence" value="ECO:0007669"/>
    <property type="project" value="TreeGrafter"/>
</dbReference>
<dbReference type="PANTHER" id="PTHR30435">
    <property type="entry name" value="FLAGELLAR PROTEIN"/>
    <property type="match status" value="1"/>
</dbReference>
<keyword evidence="10" id="KW-0282">Flagellum</keyword>
<keyword evidence="11" id="KW-1185">Reference proteome</keyword>
<dbReference type="PROSITE" id="PS00588">
    <property type="entry name" value="FLAGELLA_BB_ROD"/>
    <property type="match status" value="1"/>
</dbReference>
<dbReference type="NCBIfam" id="TIGR03506">
    <property type="entry name" value="FlgEFG_subfam"/>
    <property type="match status" value="2"/>
</dbReference>
<dbReference type="GO" id="GO:0071978">
    <property type="term" value="P:bacterial-type flagellum-dependent swarming motility"/>
    <property type="evidence" value="ECO:0007669"/>
    <property type="project" value="TreeGrafter"/>
</dbReference>
<evidence type="ECO:0000259" key="7">
    <source>
        <dbReference type="Pfam" id="PF06429"/>
    </source>
</evidence>
<protein>
    <recommendedName>
        <fullName evidence="3 5">Flagellar hook protein FlgE</fullName>
    </recommendedName>
</protein>
<sequence>MLRAMYSGITGLKNFQTQMDVVGNNIANVNTVGFKSSRVTFQTTLLQTLKSGKSPDGQFGGTNPMQIGMGSKVASVDKIMSQSSFQSTGKITDLAIQGDGFFVLSDGEGSYFTRAGNFTRDTSGYLVDPSSGMKLQGWTAKISSSGKRYVDSNDPIGDIQISAGQVMAAKQTTFVNLAHNLKSDVGIKESTIVIKSLSGQNIPVKFRFERDMSKANRDKIVYKWTAESLNEDYPLKDNKGYLELDESGNVKEWITYDGNTTTPKSDPKIRLGIIEKYNIEQTGTPPAYPTLNIGGGTSTASIEGDIILTKDGKSVEIDTTQPINVNFAAGTPGTFEVTLTDKDGTALTFTGTGNTVKDINDALNKGLEDAANGVKLTGLQLNATDTSLNIDAGTTALTLKGTEREVLQPATGGEIKLTDLETPTNFSKVKYQSPTVSTSTLIFDSLGNSYNAYIKFTKIDENTWQWKAQLEDGTPLKKLDQQGNQTDEIAQGVIAFDSNGSIAATDWSIEDDGSINEVDGKGGFGFWFDPAKTGGALDQSQEPSSSSAAGPVKVEIKFNNITQFASPNSVTVNDQDGNAEGTLESFAINEVGEVVGSFSNGRSDILGRVALATFNNPEGLMEIGNSLYAQSSNSGLAQIGIAGVGGRGTLIPGALEMSNVDLAEEFTNMIVAQRGFQATSRIITTSDQILNELVNMKR</sequence>
<dbReference type="InterPro" id="IPR010930">
    <property type="entry name" value="Flg_bb/hook_C_dom"/>
</dbReference>
<feature type="domain" description="Flagellar hook protein FlgE/F/G-like D1" evidence="9">
    <location>
        <begin position="95"/>
        <end position="161"/>
    </location>
</feature>
<gene>
    <name evidence="10" type="ORF">C7380_102201</name>
</gene>
<dbReference type="GO" id="GO:0009425">
    <property type="term" value="C:bacterial-type flagellum basal body"/>
    <property type="evidence" value="ECO:0007669"/>
    <property type="project" value="UniProtKB-SubCell"/>
</dbReference>
<keyword evidence="4 5" id="KW-0975">Bacterial flagellum</keyword>
<feature type="domain" description="Flagellar hook protein FlgE D2" evidence="8">
    <location>
        <begin position="421"/>
        <end position="577"/>
    </location>
</feature>
<dbReference type="InterPro" id="IPR037058">
    <property type="entry name" value="Falgellar_hook_FlgE_sf"/>
</dbReference>
<keyword evidence="10" id="KW-0969">Cilium</keyword>
<dbReference type="EMBL" id="QGGI01000002">
    <property type="protein sequence ID" value="PWJ96283.1"/>
    <property type="molecule type" value="Genomic_DNA"/>
</dbReference>
<comment type="caution">
    <text evidence="10">The sequence shown here is derived from an EMBL/GenBank/DDBJ whole genome shotgun (WGS) entry which is preliminary data.</text>
</comment>
<keyword evidence="10" id="KW-0966">Cell projection</keyword>